<dbReference type="AlphaFoldDB" id="K8EDL4"/>
<dbReference type="SMART" id="SM00133">
    <property type="entry name" value="S_TK_X"/>
    <property type="match status" value="1"/>
</dbReference>
<keyword evidence="6 7" id="KW-0067">ATP-binding</keyword>
<dbReference type="Gene3D" id="3.30.200.20">
    <property type="entry name" value="Phosphorylase Kinase, domain 1"/>
    <property type="match status" value="1"/>
</dbReference>
<keyword evidence="5" id="KW-0418">Kinase</keyword>
<feature type="region of interest" description="Disordered" evidence="8">
    <location>
        <begin position="166"/>
        <end position="189"/>
    </location>
</feature>
<feature type="domain" description="Protein kinase" evidence="9">
    <location>
        <begin position="199"/>
        <end position="465"/>
    </location>
</feature>
<evidence type="ECO:0000259" key="10">
    <source>
        <dbReference type="PROSITE" id="PS51285"/>
    </source>
</evidence>
<dbReference type="InterPro" id="IPR008271">
    <property type="entry name" value="Ser/Thr_kinase_AS"/>
</dbReference>
<feature type="compositionally biased region" description="Basic and acidic residues" evidence="8">
    <location>
        <begin position="166"/>
        <end position="177"/>
    </location>
</feature>
<dbReference type="PROSITE" id="PS51285">
    <property type="entry name" value="AGC_KINASE_CTER"/>
    <property type="match status" value="1"/>
</dbReference>
<evidence type="ECO:0000256" key="4">
    <source>
        <dbReference type="ARBA" id="ARBA00022741"/>
    </source>
</evidence>
<dbReference type="InterPro" id="IPR017441">
    <property type="entry name" value="Protein_kinase_ATP_BS"/>
</dbReference>
<dbReference type="InterPro" id="IPR000719">
    <property type="entry name" value="Prot_kinase_dom"/>
</dbReference>
<gene>
    <name evidence="11" type="ORF">Bathy04g02850</name>
</gene>
<dbReference type="InterPro" id="IPR011009">
    <property type="entry name" value="Kinase-like_dom_sf"/>
</dbReference>
<evidence type="ECO:0000256" key="1">
    <source>
        <dbReference type="ARBA" id="ARBA00022527"/>
    </source>
</evidence>
<dbReference type="FunFam" id="1.10.510.10:FF:000210">
    <property type="entry name" value="Non-specific serine/threonine protein kinase"/>
    <property type="match status" value="1"/>
</dbReference>
<feature type="region of interest" description="Disordered" evidence="8">
    <location>
        <begin position="1"/>
        <end position="53"/>
    </location>
</feature>
<dbReference type="Gene3D" id="1.10.510.10">
    <property type="entry name" value="Transferase(Phosphotransferase) domain 1"/>
    <property type="match status" value="1"/>
</dbReference>
<feature type="binding site" evidence="7">
    <location>
        <position position="238"/>
    </location>
    <ligand>
        <name>ATP</name>
        <dbReference type="ChEBI" id="CHEBI:30616"/>
    </ligand>
</feature>
<evidence type="ECO:0000259" key="9">
    <source>
        <dbReference type="PROSITE" id="PS50011"/>
    </source>
</evidence>
<dbReference type="GO" id="GO:0005524">
    <property type="term" value="F:ATP binding"/>
    <property type="evidence" value="ECO:0007669"/>
    <property type="project" value="UniProtKB-UniRule"/>
</dbReference>
<dbReference type="RefSeq" id="XP_007513581.1">
    <property type="nucleotide sequence ID" value="XM_007513519.1"/>
</dbReference>
<feature type="compositionally biased region" description="Acidic residues" evidence="8">
    <location>
        <begin position="609"/>
        <end position="622"/>
    </location>
</feature>
<keyword evidence="2" id="KW-0597">Phosphoprotein</keyword>
<evidence type="ECO:0000313" key="12">
    <source>
        <dbReference type="Proteomes" id="UP000198341"/>
    </source>
</evidence>
<dbReference type="InterPro" id="IPR045270">
    <property type="entry name" value="STKc_AGC"/>
</dbReference>
<dbReference type="Proteomes" id="UP000198341">
    <property type="component" value="Chromosome 4"/>
</dbReference>
<feature type="compositionally biased region" description="Polar residues" evidence="8">
    <location>
        <begin position="91"/>
        <end position="144"/>
    </location>
</feature>
<dbReference type="SMART" id="SM00220">
    <property type="entry name" value="S_TKc"/>
    <property type="match status" value="1"/>
</dbReference>
<dbReference type="Pfam" id="PF00069">
    <property type="entry name" value="Pkinase"/>
    <property type="match status" value="1"/>
</dbReference>
<dbReference type="InterPro" id="IPR017892">
    <property type="entry name" value="Pkinase_C"/>
</dbReference>
<evidence type="ECO:0000256" key="3">
    <source>
        <dbReference type="ARBA" id="ARBA00022679"/>
    </source>
</evidence>
<dbReference type="PROSITE" id="PS50011">
    <property type="entry name" value="PROTEIN_KINASE_DOM"/>
    <property type="match status" value="1"/>
</dbReference>
<dbReference type="PROSITE" id="PS00107">
    <property type="entry name" value="PROTEIN_KINASE_ATP"/>
    <property type="match status" value="1"/>
</dbReference>
<dbReference type="InterPro" id="IPR000961">
    <property type="entry name" value="AGC-kinase_C"/>
</dbReference>
<evidence type="ECO:0000256" key="5">
    <source>
        <dbReference type="ARBA" id="ARBA00022777"/>
    </source>
</evidence>
<keyword evidence="4 7" id="KW-0547">Nucleotide-binding</keyword>
<feature type="compositionally biased region" description="Polar residues" evidence="8">
    <location>
        <begin position="178"/>
        <end position="189"/>
    </location>
</feature>
<dbReference type="EMBL" id="FO082275">
    <property type="protein sequence ID" value="CCO16106.1"/>
    <property type="molecule type" value="Genomic_DNA"/>
</dbReference>
<feature type="region of interest" description="Disordered" evidence="8">
    <location>
        <begin position="571"/>
        <end position="714"/>
    </location>
</feature>
<dbReference type="STRING" id="41875.K8EDL4"/>
<evidence type="ECO:0000256" key="2">
    <source>
        <dbReference type="ARBA" id="ARBA00022553"/>
    </source>
</evidence>
<proteinExistence type="predicted"/>
<keyword evidence="3" id="KW-0808">Transferase</keyword>
<evidence type="ECO:0000256" key="8">
    <source>
        <dbReference type="SAM" id="MobiDB-lite"/>
    </source>
</evidence>
<dbReference type="KEGG" id="bpg:Bathy04g02850"/>
<feature type="compositionally biased region" description="Low complexity" evidence="8">
    <location>
        <begin position="674"/>
        <end position="691"/>
    </location>
</feature>
<dbReference type="PROSITE" id="PS00108">
    <property type="entry name" value="PROTEIN_KINASE_ST"/>
    <property type="match status" value="1"/>
</dbReference>
<dbReference type="eggNOG" id="KOG0598">
    <property type="taxonomic scope" value="Eukaryota"/>
</dbReference>
<feature type="region of interest" description="Disordered" evidence="8">
    <location>
        <begin position="89"/>
        <end position="144"/>
    </location>
</feature>
<dbReference type="GeneID" id="19016311"/>
<reference evidence="11 12" key="1">
    <citation type="submission" date="2011-10" db="EMBL/GenBank/DDBJ databases">
        <authorList>
            <person name="Genoscope - CEA"/>
        </authorList>
    </citation>
    <scope>NUCLEOTIDE SEQUENCE [LARGE SCALE GENOMIC DNA]</scope>
    <source>
        <strain evidence="11 12">RCC 1105</strain>
    </source>
</reference>
<feature type="compositionally biased region" description="Polar residues" evidence="8">
    <location>
        <begin position="1"/>
        <end position="15"/>
    </location>
</feature>
<organism evidence="11 12">
    <name type="scientific">Bathycoccus prasinos</name>
    <dbReference type="NCBI Taxonomy" id="41875"/>
    <lineage>
        <taxon>Eukaryota</taxon>
        <taxon>Viridiplantae</taxon>
        <taxon>Chlorophyta</taxon>
        <taxon>Mamiellophyceae</taxon>
        <taxon>Mamiellales</taxon>
        <taxon>Bathycoccaceae</taxon>
        <taxon>Bathycoccus</taxon>
    </lineage>
</organism>
<accession>K8EDL4</accession>
<dbReference type="SUPFAM" id="SSF56112">
    <property type="entry name" value="Protein kinase-like (PK-like)"/>
    <property type="match status" value="1"/>
</dbReference>
<keyword evidence="1" id="KW-0723">Serine/threonine-protein kinase</keyword>
<evidence type="ECO:0000313" key="11">
    <source>
        <dbReference type="EMBL" id="CCO16106.1"/>
    </source>
</evidence>
<keyword evidence="12" id="KW-1185">Reference proteome</keyword>
<dbReference type="PANTHER" id="PTHR24351">
    <property type="entry name" value="RIBOSOMAL PROTEIN S6 KINASE"/>
    <property type="match status" value="1"/>
</dbReference>
<dbReference type="GO" id="GO:0004674">
    <property type="term" value="F:protein serine/threonine kinase activity"/>
    <property type="evidence" value="ECO:0007669"/>
    <property type="project" value="UniProtKB-KW"/>
</dbReference>
<dbReference type="CDD" id="cd05123">
    <property type="entry name" value="STKc_AGC"/>
    <property type="match status" value="1"/>
</dbReference>
<dbReference type="FunFam" id="3.30.200.20:FF:000042">
    <property type="entry name" value="Aurora kinase A"/>
    <property type="match status" value="1"/>
</dbReference>
<evidence type="ECO:0000256" key="6">
    <source>
        <dbReference type="ARBA" id="ARBA00022840"/>
    </source>
</evidence>
<dbReference type="OrthoDB" id="63267at2759"/>
<evidence type="ECO:0000256" key="7">
    <source>
        <dbReference type="PROSITE-ProRule" id="PRU10141"/>
    </source>
</evidence>
<name>K8EDL4_9CHLO</name>
<dbReference type="Pfam" id="PF00433">
    <property type="entry name" value="Pkinase_C"/>
    <property type="match status" value="1"/>
</dbReference>
<sequence>MASSSLKRVSGFQQPPLSPPSGGVTADSRGEEDEEDKDEKSSSKEVGAAAKTVFIEDASENAKQWMMAGLPPLPTTDKEVKKELNKLMRQESFTTSATTENKKTNVSRQQEVSKQTQNYYYSSDSDVPQNATNTTMNKFNNKQTSALTSNLRRVDSTLLANTVMCRPEDDPDARLEESSTTAKDGKTQTTMKKLTPEDFEALYLVGQGAFGKVFQVRKKDTGVLYAMKVMKKEVVIAKEQMEYTKQERDILTSITHPYVVKLRFSFQTATKLYLVLDFINGGHLFYWMYREGMFDVGLTRFYIAEIVCGIGHLHSLNIMHRDLKPENILVDREGHVRITDFGLAKKFSSDGEKANSLVGSIDYMAPEILKDKGHGKEADWWSVGVLLYEMLIGQLPFRGKNKAAIQKAITSQKIKMPTFVENDAAKLIQNLTMKDPNLRLGSDVNLKKDSTSKNGTEEVKKHKFFSKINWAKLEKREVPAPFVPKIDQDKGDGCVAHFDKKWTDAKVHAEAESAAASPSSAEQHHFLGFTYVSPTQLAYFGSKMSIDENERFDGDDDDEEDDDDLRKLTAATRNMNMNNNNNTNTNRNSKSTKKNNNGNNNNNNKNDGGDEELSFDSDEETALDGLNNDTTINSTFENDNRSSSKSSSLSSSRDEEDDAIRQRFQQRTPPPRPNSNNTTSDAAASSSANTSGRTTPISVNKPKEGSRSQSPWMR</sequence>
<feature type="compositionally biased region" description="Polar residues" evidence="8">
    <location>
        <begin position="627"/>
        <end position="637"/>
    </location>
</feature>
<feature type="domain" description="AGC-kinase C-terminal" evidence="10">
    <location>
        <begin position="466"/>
        <end position="541"/>
    </location>
</feature>
<feature type="compositionally biased region" description="Low complexity" evidence="8">
    <location>
        <begin position="572"/>
        <end position="606"/>
    </location>
</feature>
<protein>
    <submittedName>
        <fullName evidence="11">Ypk1p</fullName>
    </submittedName>
</protein>